<evidence type="ECO:0000256" key="1">
    <source>
        <dbReference type="SAM" id="MobiDB-lite"/>
    </source>
</evidence>
<evidence type="ECO:0000313" key="3">
    <source>
        <dbReference type="EMBL" id="MCD1656150.1"/>
    </source>
</evidence>
<protein>
    <submittedName>
        <fullName evidence="3">Flagellar biosynthesis anti-sigma factor FlgM</fullName>
    </submittedName>
</protein>
<dbReference type="Pfam" id="PF04316">
    <property type="entry name" value="FlgM"/>
    <property type="match status" value="1"/>
</dbReference>
<proteinExistence type="predicted"/>
<reference evidence="3" key="1">
    <citation type="submission" date="2021-08" db="EMBL/GenBank/DDBJ databases">
        <title>Comparative analyses of Brucepasteria parasyntrophica and Teretinema zuelzerae.</title>
        <authorList>
            <person name="Song Y."/>
            <person name="Brune A."/>
        </authorList>
    </citation>
    <scope>NUCLEOTIDE SEQUENCE</scope>
    <source>
        <strain evidence="3">DSM 1903</strain>
    </source>
</reference>
<feature type="domain" description="Anti-sigma-28 factor FlgM C-terminal" evidence="2">
    <location>
        <begin position="31"/>
        <end position="90"/>
    </location>
</feature>
<keyword evidence="3" id="KW-0282">Flagellum</keyword>
<organism evidence="3 4">
    <name type="scientific">Teretinema zuelzerae</name>
    <dbReference type="NCBI Taxonomy" id="156"/>
    <lineage>
        <taxon>Bacteria</taxon>
        <taxon>Pseudomonadati</taxon>
        <taxon>Spirochaetota</taxon>
        <taxon>Spirochaetia</taxon>
        <taxon>Spirochaetales</taxon>
        <taxon>Treponemataceae</taxon>
        <taxon>Teretinema</taxon>
    </lineage>
</organism>
<gene>
    <name evidence="3" type="ORF">K7J14_15730</name>
</gene>
<accession>A0AAE3EJG7</accession>
<evidence type="ECO:0000313" key="4">
    <source>
        <dbReference type="Proteomes" id="UP001198163"/>
    </source>
</evidence>
<keyword evidence="4" id="KW-1185">Reference proteome</keyword>
<comment type="caution">
    <text evidence="3">The sequence shown here is derived from an EMBL/GenBank/DDBJ whole genome shotgun (WGS) entry which is preliminary data.</text>
</comment>
<keyword evidence="3" id="KW-0969">Cilium</keyword>
<dbReference type="EMBL" id="JAINWA010000003">
    <property type="protein sequence ID" value="MCD1656150.1"/>
    <property type="molecule type" value="Genomic_DNA"/>
</dbReference>
<dbReference type="InterPro" id="IPR031316">
    <property type="entry name" value="FlgM_C"/>
</dbReference>
<dbReference type="SUPFAM" id="SSF101498">
    <property type="entry name" value="Anti-sigma factor FlgM"/>
    <property type="match status" value="1"/>
</dbReference>
<dbReference type="AlphaFoldDB" id="A0AAE3EJG7"/>
<sequence length="94" mass="10208">MMIDRLGGIDPVNNVQNAHKTRKTGEVSQSDSIAVSAEAKELAEIYFANEAASSAPDVRADRVAEVMQKIKDPSYINNAVVDIVADRLMDVYGI</sequence>
<name>A0AAE3EJG7_9SPIR</name>
<keyword evidence="3" id="KW-0966">Cell projection</keyword>
<dbReference type="Proteomes" id="UP001198163">
    <property type="component" value="Unassembled WGS sequence"/>
</dbReference>
<evidence type="ECO:0000259" key="2">
    <source>
        <dbReference type="Pfam" id="PF04316"/>
    </source>
</evidence>
<feature type="region of interest" description="Disordered" evidence="1">
    <location>
        <begin position="1"/>
        <end position="32"/>
    </location>
</feature>
<dbReference type="InterPro" id="IPR035890">
    <property type="entry name" value="Anti-sigma-28_factor_FlgM_sf"/>
</dbReference>